<proteinExistence type="predicted"/>
<reference evidence="3" key="1">
    <citation type="submission" date="2017-09" db="EMBL/GenBank/DDBJ databases">
        <title>Depth-based differentiation of microbial function through sediment-hosted aquifers and enrichment of novel symbionts in the deep terrestrial subsurface.</title>
        <authorList>
            <person name="Probst A.J."/>
            <person name="Ladd B."/>
            <person name="Jarett J.K."/>
            <person name="Geller-Mcgrath D.E."/>
            <person name="Sieber C.M.K."/>
            <person name="Emerson J.B."/>
            <person name="Anantharaman K."/>
            <person name="Thomas B.C."/>
            <person name="Malmstrom R."/>
            <person name="Stieglmeier M."/>
            <person name="Klingl A."/>
            <person name="Woyke T."/>
            <person name="Ryan C.M."/>
            <person name="Banfield J.F."/>
        </authorList>
    </citation>
    <scope>NUCLEOTIDE SEQUENCE [LARGE SCALE GENOMIC DNA]</scope>
</reference>
<keyword evidence="1" id="KW-1133">Transmembrane helix</keyword>
<protein>
    <submittedName>
        <fullName evidence="2">Uncharacterized protein</fullName>
    </submittedName>
</protein>
<sequence length="93" mass="9727">MPITPNFEPIKQQSAGVNDIPGIVALVFHVTIGLAGAIFLLMFLFGGVSYMTAGGNDESVGKARKMMLNAAIGLLIVLASYGVGTWIINTLTS</sequence>
<gene>
    <name evidence="2" type="ORF">COT79_01110</name>
</gene>
<name>A0A2M6RAP6_9BACT</name>
<feature type="transmembrane region" description="Helical" evidence="1">
    <location>
        <begin position="66"/>
        <end position="88"/>
    </location>
</feature>
<dbReference type="AlphaFoldDB" id="A0A2M6RAP6"/>
<comment type="caution">
    <text evidence="2">The sequence shown here is derived from an EMBL/GenBank/DDBJ whole genome shotgun (WGS) entry which is preliminary data.</text>
</comment>
<evidence type="ECO:0000313" key="3">
    <source>
        <dbReference type="Proteomes" id="UP000231162"/>
    </source>
</evidence>
<evidence type="ECO:0000256" key="1">
    <source>
        <dbReference type="SAM" id="Phobius"/>
    </source>
</evidence>
<dbReference type="EMBL" id="PEZX01000017">
    <property type="protein sequence ID" value="PIS07090.1"/>
    <property type="molecule type" value="Genomic_DNA"/>
</dbReference>
<feature type="transmembrane region" description="Helical" evidence="1">
    <location>
        <begin position="20"/>
        <end position="45"/>
    </location>
</feature>
<dbReference type="Pfam" id="PF18895">
    <property type="entry name" value="T4SS_pilin"/>
    <property type="match status" value="1"/>
</dbReference>
<keyword evidence="1" id="KW-0472">Membrane</keyword>
<dbReference type="InterPro" id="IPR043993">
    <property type="entry name" value="T4SS_pilin"/>
</dbReference>
<organism evidence="2 3">
    <name type="scientific">Candidatus Berkelbacteria bacterium CG10_big_fil_rev_8_21_14_0_10_43_14</name>
    <dbReference type="NCBI Taxonomy" id="1974515"/>
    <lineage>
        <taxon>Bacteria</taxon>
        <taxon>Candidatus Berkelbacteria</taxon>
    </lineage>
</organism>
<evidence type="ECO:0000313" key="2">
    <source>
        <dbReference type="EMBL" id="PIS07090.1"/>
    </source>
</evidence>
<keyword evidence="1" id="KW-0812">Transmembrane</keyword>
<accession>A0A2M6RAP6</accession>
<dbReference type="Proteomes" id="UP000231162">
    <property type="component" value="Unassembled WGS sequence"/>
</dbReference>